<organism evidence="2">
    <name type="scientific">Anopheles darlingi</name>
    <name type="common">Mosquito</name>
    <dbReference type="NCBI Taxonomy" id="43151"/>
    <lineage>
        <taxon>Eukaryota</taxon>
        <taxon>Metazoa</taxon>
        <taxon>Ecdysozoa</taxon>
        <taxon>Arthropoda</taxon>
        <taxon>Hexapoda</taxon>
        <taxon>Insecta</taxon>
        <taxon>Pterygota</taxon>
        <taxon>Neoptera</taxon>
        <taxon>Endopterygota</taxon>
        <taxon>Diptera</taxon>
        <taxon>Nematocera</taxon>
        <taxon>Culicoidea</taxon>
        <taxon>Culicidae</taxon>
        <taxon>Anophelinae</taxon>
        <taxon>Anopheles</taxon>
    </lineage>
</organism>
<accession>A0A2M4D4A4</accession>
<protein>
    <submittedName>
        <fullName evidence="2">Putative secreted protein</fullName>
    </submittedName>
</protein>
<proteinExistence type="predicted"/>
<name>A0A2M4D4A4_ANODA</name>
<reference evidence="2" key="1">
    <citation type="submission" date="2018-01" db="EMBL/GenBank/DDBJ databases">
        <title>An insight into the sialome of Amazonian anophelines.</title>
        <authorList>
            <person name="Ribeiro J.M."/>
            <person name="Scarpassa V."/>
            <person name="Calvo E."/>
        </authorList>
    </citation>
    <scope>NUCLEOTIDE SEQUENCE</scope>
</reference>
<feature type="region of interest" description="Disordered" evidence="1">
    <location>
        <begin position="54"/>
        <end position="73"/>
    </location>
</feature>
<evidence type="ECO:0000313" key="2">
    <source>
        <dbReference type="EMBL" id="MBW72387.1"/>
    </source>
</evidence>
<dbReference type="AlphaFoldDB" id="A0A2M4D4A4"/>
<sequence length="142" mass="16102">MARAPGLGVEAGSLLLPWGVSAGTANRTVTSKMANEQSLRNQHYWHVFERARTHTHTQIPRKSTGRRGEISDQGRKWECAPGAGHAFLRKFHFHRMRARAPAAFVNLRGHRQGKLSLGQGAHTHTLCRVRHRRYRHRTVACN</sequence>
<evidence type="ECO:0000256" key="1">
    <source>
        <dbReference type="SAM" id="MobiDB-lite"/>
    </source>
</evidence>
<dbReference type="EMBL" id="GGFL01008209">
    <property type="protein sequence ID" value="MBW72387.1"/>
    <property type="molecule type" value="Transcribed_RNA"/>
</dbReference>